<evidence type="ECO:0000313" key="1">
    <source>
        <dbReference type="EMBL" id="OIQ64090.1"/>
    </source>
</evidence>
<gene>
    <name evidence="1" type="ORF">GALL_543630</name>
</gene>
<dbReference type="EMBL" id="MLJW01008426">
    <property type="protein sequence ID" value="OIQ64090.1"/>
    <property type="molecule type" value="Genomic_DNA"/>
</dbReference>
<comment type="caution">
    <text evidence="1">The sequence shown here is derived from an EMBL/GenBank/DDBJ whole genome shotgun (WGS) entry which is preliminary data.</text>
</comment>
<proteinExistence type="predicted"/>
<protein>
    <submittedName>
        <fullName evidence="1">Uncharacterized protein</fullName>
    </submittedName>
</protein>
<dbReference type="AlphaFoldDB" id="A0A1J5NZ81"/>
<organism evidence="1">
    <name type="scientific">mine drainage metagenome</name>
    <dbReference type="NCBI Taxonomy" id="410659"/>
    <lineage>
        <taxon>unclassified sequences</taxon>
        <taxon>metagenomes</taxon>
        <taxon>ecological metagenomes</taxon>
    </lineage>
</organism>
<reference evidence="1" key="1">
    <citation type="submission" date="2016-10" db="EMBL/GenBank/DDBJ databases">
        <title>Sequence of Gallionella enrichment culture.</title>
        <authorList>
            <person name="Poehlein A."/>
            <person name="Muehling M."/>
            <person name="Daniel R."/>
        </authorList>
    </citation>
    <scope>NUCLEOTIDE SEQUENCE</scope>
</reference>
<sequence length="160" mass="17881">MSRASRRQVLSIGPSRPVRSIAMKINQLLQQRASLLRQTRLANVAFMYAEVGRFVGRIVRGNLRGQVTLYLADSTAQRAWPILVADEGSQAVLEEHFLDKDILDLADLLVFTAGNEPRASFTFRLEEFGSRFGLALRHELEAAGVELTDGAELPQDKTRE</sequence>
<accession>A0A1J5NZ81</accession>
<name>A0A1J5NZ81_9ZZZZ</name>